<evidence type="ECO:0000256" key="3">
    <source>
        <dbReference type="ARBA" id="ARBA00022679"/>
    </source>
</evidence>
<keyword evidence="6" id="KW-0067">ATP-binding</keyword>
<evidence type="ECO:0000256" key="7">
    <source>
        <dbReference type="ARBA" id="ARBA00047899"/>
    </source>
</evidence>
<dbReference type="InterPro" id="IPR008266">
    <property type="entry name" value="Tyr_kinase_AS"/>
</dbReference>
<comment type="caution">
    <text evidence="10">The sequence shown here is derived from an EMBL/GenBank/DDBJ whole genome shotgun (WGS) entry which is preliminary data.</text>
</comment>
<gene>
    <name evidence="10" type="ORF">GOP47_0023301</name>
</gene>
<dbReference type="InterPro" id="IPR011009">
    <property type="entry name" value="Kinase-like_dom_sf"/>
</dbReference>
<evidence type="ECO:0000313" key="10">
    <source>
        <dbReference type="EMBL" id="KAI5062762.1"/>
    </source>
</evidence>
<feature type="domain" description="Protein kinase" evidence="9">
    <location>
        <begin position="1"/>
        <end position="140"/>
    </location>
</feature>
<evidence type="ECO:0000256" key="6">
    <source>
        <dbReference type="ARBA" id="ARBA00022840"/>
    </source>
</evidence>
<evidence type="ECO:0000313" key="11">
    <source>
        <dbReference type="Proteomes" id="UP000886520"/>
    </source>
</evidence>
<name>A0A9D4U7H5_ADICA</name>
<keyword evidence="11" id="KW-1185">Reference proteome</keyword>
<dbReference type="Gene3D" id="1.10.510.10">
    <property type="entry name" value="Transferase(Phosphotransferase) domain 1"/>
    <property type="match status" value="1"/>
</dbReference>
<proteinExistence type="predicted"/>
<evidence type="ECO:0000259" key="9">
    <source>
        <dbReference type="PROSITE" id="PS50011"/>
    </source>
</evidence>
<dbReference type="AlphaFoldDB" id="A0A9D4U7H5"/>
<dbReference type="SUPFAM" id="SSF56112">
    <property type="entry name" value="Protein kinase-like (PK-like)"/>
    <property type="match status" value="1"/>
</dbReference>
<dbReference type="PROSITE" id="PS50011">
    <property type="entry name" value="PROTEIN_KINASE_DOM"/>
    <property type="match status" value="1"/>
</dbReference>
<comment type="catalytic activity">
    <reaction evidence="8">
        <text>L-seryl-[protein] + ATP = O-phospho-L-seryl-[protein] + ADP + H(+)</text>
        <dbReference type="Rhea" id="RHEA:17989"/>
        <dbReference type="Rhea" id="RHEA-COMP:9863"/>
        <dbReference type="Rhea" id="RHEA-COMP:11604"/>
        <dbReference type="ChEBI" id="CHEBI:15378"/>
        <dbReference type="ChEBI" id="CHEBI:29999"/>
        <dbReference type="ChEBI" id="CHEBI:30616"/>
        <dbReference type="ChEBI" id="CHEBI:83421"/>
        <dbReference type="ChEBI" id="CHEBI:456216"/>
        <dbReference type="EC" id="2.7.11.1"/>
    </reaction>
</comment>
<dbReference type="PANTHER" id="PTHR37171">
    <property type="entry name" value="SERINE/THREONINE-PROTEIN KINASE YRZF-RELATED"/>
    <property type="match status" value="1"/>
</dbReference>
<comment type="catalytic activity">
    <reaction evidence="7">
        <text>L-threonyl-[protein] + ATP = O-phospho-L-threonyl-[protein] + ADP + H(+)</text>
        <dbReference type="Rhea" id="RHEA:46608"/>
        <dbReference type="Rhea" id="RHEA-COMP:11060"/>
        <dbReference type="Rhea" id="RHEA-COMP:11605"/>
        <dbReference type="ChEBI" id="CHEBI:15378"/>
        <dbReference type="ChEBI" id="CHEBI:30013"/>
        <dbReference type="ChEBI" id="CHEBI:30616"/>
        <dbReference type="ChEBI" id="CHEBI:61977"/>
        <dbReference type="ChEBI" id="CHEBI:456216"/>
        <dbReference type="EC" id="2.7.11.1"/>
    </reaction>
</comment>
<evidence type="ECO:0000256" key="4">
    <source>
        <dbReference type="ARBA" id="ARBA00022741"/>
    </source>
</evidence>
<organism evidence="10 11">
    <name type="scientific">Adiantum capillus-veneris</name>
    <name type="common">Maidenhair fern</name>
    <dbReference type="NCBI Taxonomy" id="13818"/>
    <lineage>
        <taxon>Eukaryota</taxon>
        <taxon>Viridiplantae</taxon>
        <taxon>Streptophyta</taxon>
        <taxon>Embryophyta</taxon>
        <taxon>Tracheophyta</taxon>
        <taxon>Polypodiopsida</taxon>
        <taxon>Polypodiidae</taxon>
        <taxon>Polypodiales</taxon>
        <taxon>Pteridineae</taxon>
        <taxon>Pteridaceae</taxon>
        <taxon>Vittarioideae</taxon>
        <taxon>Adiantum</taxon>
    </lineage>
</organism>
<evidence type="ECO:0000256" key="8">
    <source>
        <dbReference type="ARBA" id="ARBA00048679"/>
    </source>
</evidence>
<dbReference type="GO" id="GO:0004674">
    <property type="term" value="F:protein serine/threonine kinase activity"/>
    <property type="evidence" value="ECO:0007669"/>
    <property type="project" value="UniProtKB-KW"/>
</dbReference>
<dbReference type="PROSITE" id="PS00109">
    <property type="entry name" value="PROTEIN_KINASE_TYR"/>
    <property type="match status" value="1"/>
</dbReference>
<dbReference type="InterPro" id="IPR052396">
    <property type="entry name" value="Meiotic_Drive_Suppr_Kinase"/>
</dbReference>
<evidence type="ECO:0000256" key="1">
    <source>
        <dbReference type="ARBA" id="ARBA00012513"/>
    </source>
</evidence>
<dbReference type="PANTHER" id="PTHR37171:SF1">
    <property type="entry name" value="SERINE_THREONINE-PROTEIN KINASE YRZF-RELATED"/>
    <property type="match status" value="1"/>
</dbReference>
<evidence type="ECO:0000256" key="2">
    <source>
        <dbReference type="ARBA" id="ARBA00022527"/>
    </source>
</evidence>
<dbReference type="EMBL" id="JABFUD020000022">
    <property type="protein sequence ID" value="KAI5062762.1"/>
    <property type="molecule type" value="Genomic_DNA"/>
</dbReference>
<keyword evidence="4" id="KW-0547">Nucleotide-binding</keyword>
<keyword evidence="2" id="KW-0723">Serine/threonine-protein kinase</keyword>
<evidence type="ECO:0000256" key="5">
    <source>
        <dbReference type="ARBA" id="ARBA00022777"/>
    </source>
</evidence>
<dbReference type="Pfam" id="PF01163">
    <property type="entry name" value="RIO1"/>
    <property type="match status" value="1"/>
</dbReference>
<dbReference type="Proteomes" id="UP000886520">
    <property type="component" value="Chromosome 22"/>
</dbReference>
<dbReference type="InterPro" id="IPR018934">
    <property type="entry name" value="RIO_dom"/>
</dbReference>
<sequence length="140" mass="15901">MYELIEDAEETLAGFFREISVYTELQDLQGIAVPEVLAYGSVWGNYMGFLALSREGHALCPYETLETRLPELVRLAMRSLQSIHLKGVLHGDLSLGNIIMSGQRVMFIDFERSSLRARREYLDYEMEDLQAVFGTCVDVA</sequence>
<keyword evidence="5" id="KW-0418">Kinase</keyword>
<reference evidence="10" key="1">
    <citation type="submission" date="2021-01" db="EMBL/GenBank/DDBJ databases">
        <title>Adiantum capillus-veneris genome.</title>
        <authorList>
            <person name="Fang Y."/>
            <person name="Liao Q."/>
        </authorList>
    </citation>
    <scope>NUCLEOTIDE SEQUENCE</scope>
    <source>
        <strain evidence="10">H3</strain>
        <tissue evidence="10">Leaf</tissue>
    </source>
</reference>
<dbReference type="GO" id="GO:0005524">
    <property type="term" value="F:ATP binding"/>
    <property type="evidence" value="ECO:0007669"/>
    <property type="project" value="UniProtKB-KW"/>
</dbReference>
<protein>
    <recommendedName>
        <fullName evidence="1">non-specific serine/threonine protein kinase</fullName>
        <ecNumber evidence="1">2.7.11.1</ecNumber>
    </recommendedName>
</protein>
<accession>A0A9D4U7H5</accession>
<dbReference type="OrthoDB" id="551749at2759"/>
<dbReference type="InterPro" id="IPR000719">
    <property type="entry name" value="Prot_kinase_dom"/>
</dbReference>
<dbReference type="EC" id="2.7.11.1" evidence="1"/>
<keyword evidence="3" id="KW-0808">Transferase</keyword>